<dbReference type="InterPro" id="IPR003594">
    <property type="entry name" value="HATPase_dom"/>
</dbReference>
<evidence type="ECO:0000313" key="4">
    <source>
        <dbReference type="Proteomes" id="UP000579945"/>
    </source>
</evidence>
<dbReference type="InterPro" id="IPR036890">
    <property type="entry name" value="HATPase_C_sf"/>
</dbReference>
<keyword evidence="1" id="KW-0808">Transferase</keyword>
<accession>A0A7W5VJ17</accession>
<comment type="caution">
    <text evidence="3">The sequence shown here is derived from an EMBL/GenBank/DDBJ whole genome shotgun (WGS) entry which is preliminary data.</text>
</comment>
<dbReference type="Proteomes" id="UP000579945">
    <property type="component" value="Unassembled WGS sequence"/>
</dbReference>
<sequence length="136" mass="14855">MNEDAGPPVKELAFRLPDLPEVRHFAAIHARDAGLTEESVGDLLIAVNEVATNAVTHGTSGKARLRVWNEPGDLVVEIHDEGRWNVVGRPGSAAPTPYATHGMGLWVARKLTNGITFRTGHEGSTVTMRFARRRPR</sequence>
<dbReference type="CDD" id="cd16936">
    <property type="entry name" value="HATPase_RsbW-like"/>
    <property type="match status" value="1"/>
</dbReference>
<dbReference type="PANTHER" id="PTHR35526:SF3">
    <property type="entry name" value="ANTI-SIGMA-F FACTOR RSBW"/>
    <property type="match status" value="1"/>
</dbReference>
<dbReference type="RefSeq" id="WP_183659445.1">
    <property type="nucleotide sequence ID" value="NZ_JACIBV010000001.1"/>
</dbReference>
<keyword evidence="1" id="KW-0723">Serine/threonine-protein kinase</keyword>
<protein>
    <submittedName>
        <fullName evidence="3">Anti-sigma regulatory factor (Ser/Thr protein kinase)</fullName>
    </submittedName>
</protein>
<name>A0A7W5VJ17_9ACTN</name>
<keyword evidence="1" id="KW-0418">Kinase</keyword>
<dbReference type="AlphaFoldDB" id="A0A7W5VJ17"/>
<gene>
    <name evidence="3" type="ORF">FHR33_008314</name>
</gene>
<organism evidence="3 4">
    <name type="scientific">Nonomuraea dietziae</name>
    <dbReference type="NCBI Taxonomy" id="65515"/>
    <lineage>
        <taxon>Bacteria</taxon>
        <taxon>Bacillati</taxon>
        <taxon>Actinomycetota</taxon>
        <taxon>Actinomycetes</taxon>
        <taxon>Streptosporangiales</taxon>
        <taxon>Streptosporangiaceae</taxon>
        <taxon>Nonomuraea</taxon>
    </lineage>
</organism>
<dbReference type="InterPro" id="IPR050267">
    <property type="entry name" value="Anti-sigma-factor_SerPK"/>
</dbReference>
<keyword evidence="4" id="KW-1185">Reference proteome</keyword>
<dbReference type="Gene3D" id="3.30.565.10">
    <property type="entry name" value="Histidine kinase-like ATPase, C-terminal domain"/>
    <property type="match status" value="1"/>
</dbReference>
<proteinExistence type="predicted"/>
<dbReference type="Pfam" id="PF13581">
    <property type="entry name" value="HATPase_c_2"/>
    <property type="match status" value="1"/>
</dbReference>
<reference evidence="3 4" key="1">
    <citation type="submission" date="2020-08" db="EMBL/GenBank/DDBJ databases">
        <title>Sequencing the genomes of 1000 actinobacteria strains.</title>
        <authorList>
            <person name="Klenk H.-P."/>
        </authorList>
    </citation>
    <scope>NUCLEOTIDE SEQUENCE [LARGE SCALE GENOMIC DNA]</scope>
    <source>
        <strain evidence="3 4">DSM 44320</strain>
    </source>
</reference>
<dbReference type="SUPFAM" id="SSF55874">
    <property type="entry name" value="ATPase domain of HSP90 chaperone/DNA topoisomerase II/histidine kinase"/>
    <property type="match status" value="1"/>
</dbReference>
<evidence type="ECO:0000256" key="1">
    <source>
        <dbReference type="ARBA" id="ARBA00022527"/>
    </source>
</evidence>
<dbReference type="EMBL" id="JACIBV010000001">
    <property type="protein sequence ID" value="MBB3732454.1"/>
    <property type="molecule type" value="Genomic_DNA"/>
</dbReference>
<feature type="domain" description="Histidine kinase/HSP90-like ATPase" evidence="2">
    <location>
        <begin position="16"/>
        <end position="130"/>
    </location>
</feature>
<dbReference type="PANTHER" id="PTHR35526">
    <property type="entry name" value="ANTI-SIGMA-F FACTOR RSBW-RELATED"/>
    <property type="match status" value="1"/>
</dbReference>
<dbReference type="GO" id="GO:0004674">
    <property type="term" value="F:protein serine/threonine kinase activity"/>
    <property type="evidence" value="ECO:0007669"/>
    <property type="project" value="UniProtKB-KW"/>
</dbReference>
<dbReference type="GeneID" id="95394491"/>
<evidence type="ECO:0000313" key="3">
    <source>
        <dbReference type="EMBL" id="MBB3732454.1"/>
    </source>
</evidence>
<evidence type="ECO:0000259" key="2">
    <source>
        <dbReference type="Pfam" id="PF13581"/>
    </source>
</evidence>